<evidence type="ECO:0000313" key="1">
    <source>
        <dbReference type="EMBL" id="TFK41415.1"/>
    </source>
</evidence>
<accession>A0A5C3M9S1</accession>
<name>A0A5C3M9S1_9AGAR</name>
<dbReference type="Proteomes" id="UP000308652">
    <property type="component" value="Unassembled WGS sequence"/>
</dbReference>
<evidence type="ECO:0000313" key="2">
    <source>
        <dbReference type="Proteomes" id="UP000308652"/>
    </source>
</evidence>
<dbReference type="EMBL" id="ML213594">
    <property type="protein sequence ID" value="TFK41415.1"/>
    <property type="molecule type" value="Genomic_DNA"/>
</dbReference>
<dbReference type="AlphaFoldDB" id="A0A5C3M9S1"/>
<evidence type="ECO:0008006" key="3">
    <source>
        <dbReference type="Google" id="ProtNLM"/>
    </source>
</evidence>
<sequence length="524" mass="59176">MSCRTPSSSNSLHSQTVDPELEELTRLAEQLQVEEADLLAQERNITTQLVQNQTALVQLQTHLSNLQNARSVALSLPVSIATRIFVLSLELSLRGPYTSGNGRQKMKIPFEHSISHVSKKWREIALGTPSLWTWFNASVSGSADKLKAYLARSQDQLLALRLVSSQKATQDELVGVWRLLTPHAHRLRSLILDFSSASQLMVILSWMSVIPLPHLVHFAIECPNAYDDTLGSLQWSYVRSFAYFLRDAPSLQSLELNGILPQCIPWEIYPINKLRLRLPQNEFMLSLNLVLPSFASVTNLTLELYQALDGVSIVLPNLLVLKLVYNRPISNLSTDHSLFRAFSKLITPNVKFIDIRCQSGIHAANLFMLMSNSVSQNYHHLQFLSFSYEPSAFVEDRAPLAYREPGVLDVSNPFEYVEHLAFVNLVDTNALLAHVFLNPAYNVPRFPRLHTLTLEGKDLARDVTFDILTSRNTIGYEIAELRLSSEFADAEGNEECIEEWVELGFDIRIFDVQDFMHALDNGAN</sequence>
<gene>
    <name evidence="1" type="ORF">BDQ12DRAFT_732971</name>
</gene>
<reference evidence="1 2" key="1">
    <citation type="journal article" date="2019" name="Nat. Ecol. Evol.">
        <title>Megaphylogeny resolves global patterns of mushroom evolution.</title>
        <authorList>
            <person name="Varga T."/>
            <person name="Krizsan K."/>
            <person name="Foldi C."/>
            <person name="Dima B."/>
            <person name="Sanchez-Garcia M."/>
            <person name="Sanchez-Ramirez S."/>
            <person name="Szollosi G.J."/>
            <person name="Szarkandi J.G."/>
            <person name="Papp V."/>
            <person name="Albert L."/>
            <person name="Andreopoulos W."/>
            <person name="Angelini C."/>
            <person name="Antonin V."/>
            <person name="Barry K.W."/>
            <person name="Bougher N.L."/>
            <person name="Buchanan P."/>
            <person name="Buyck B."/>
            <person name="Bense V."/>
            <person name="Catcheside P."/>
            <person name="Chovatia M."/>
            <person name="Cooper J."/>
            <person name="Damon W."/>
            <person name="Desjardin D."/>
            <person name="Finy P."/>
            <person name="Geml J."/>
            <person name="Haridas S."/>
            <person name="Hughes K."/>
            <person name="Justo A."/>
            <person name="Karasinski D."/>
            <person name="Kautmanova I."/>
            <person name="Kiss B."/>
            <person name="Kocsube S."/>
            <person name="Kotiranta H."/>
            <person name="LaButti K.M."/>
            <person name="Lechner B.E."/>
            <person name="Liimatainen K."/>
            <person name="Lipzen A."/>
            <person name="Lukacs Z."/>
            <person name="Mihaltcheva S."/>
            <person name="Morgado L.N."/>
            <person name="Niskanen T."/>
            <person name="Noordeloos M.E."/>
            <person name="Ohm R.A."/>
            <person name="Ortiz-Santana B."/>
            <person name="Ovrebo C."/>
            <person name="Racz N."/>
            <person name="Riley R."/>
            <person name="Savchenko A."/>
            <person name="Shiryaev A."/>
            <person name="Soop K."/>
            <person name="Spirin V."/>
            <person name="Szebenyi C."/>
            <person name="Tomsovsky M."/>
            <person name="Tulloss R.E."/>
            <person name="Uehling J."/>
            <person name="Grigoriev I.V."/>
            <person name="Vagvolgyi C."/>
            <person name="Papp T."/>
            <person name="Martin F.M."/>
            <person name="Miettinen O."/>
            <person name="Hibbett D.S."/>
            <person name="Nagy L.G."/>
        </authorList>
    </citation>
    <scope>NUCLEOTIDE SEQUENCE [LARGE SCALE GENOMIC DNA]</scope>
    <source>
        <strain evidence="1 2">CBS 166.37</strain>
    </source>
</reference>
<dbReference type="STRING" id="68775.A0A5C3M9S1"/>
<dbReference type="OrthoDB" id="3051094at2759"/>
<organism evidence="1 2">
    <name type="scientific">Crucibulum laeve</name>
    <dbReference type="NCBI Taxonomy" id="68775"/>
    <lineage>
        <taxon>Eukaryota</taxon>
        <taxon>Fungi</taxon>
        <taxon>Dikarya</taxon>
        <taxon>Basidiomycota</taxon>
        <taxon>Agaricomycotina</taxon>
        <taxon>Agaricomycetes</taxon>
        <taxon>Agaricomycetidae</taxon>
        <taxon>Agaricales</taxon>
        <taxon>Agaricineae</taxon>
        <taxon>Nidulariaceae</taxon>
        <taxon>Crucibulum</taxon>
    </lineage>
</organism>
<keyword evidence="2" id="KW-1185">Reference proteome</keyword>
<protein>
    <recommendedName>
        <fullName evidence="3">F-box domain-containing protein</fullName>
    </recommendedName>
</protein>
<proteinExistence type="predicted"/>